<dbReference type="RefSeq" id="WP_057834700.1">
    <property type="nucleotide sequence ID" value="NZ_LLXZ01000049.1"/>
</dbReference>
<keyword evidence="3" id="KW-0408">Iron</keyword>
<evidence type="ECO:0000256" key="3">
    <source>
        <dbReference type="ARBA" id="ARBA00023004"/>
    </source>
</evidence>
<reference evidence="6 7" key="1">
    <citation type="submission" date="2014-03" db="EMBL/GenBank/DDBJ databases">
        <title>Bradyrhizobium valentinum sp. nov., isolated from effective nodules of Lupinus mariae-josephae, a lupine endemic of basic-lime soils in Eastern Spain.</title>
        <authorList>
            <person name="Duran D."/>
            <person name="Rey L."/>
            <person name="Navarro A."/>
            <person name="Busquets A."/>
            <person name="Imperial J."/>
            <person name="Ruiz-Argueso T."/>
        </authorList>
    </citation>
    <scope>NUCLEOTIDE SEQUENCE [LARGE SCALE GENOMIC DNA]</scope>
    <source>
        <strain evidence="6 7">PAC68</strain>
    </source>
</reference>
<keyword evidence="4" id="KW-0411">Iron-sulfur</keyword>
<evidence type="ECO:0000259" key="5">
    <source>
        <dbReference type="PROSITE" id="PS51296"/>
    </source>
</evidence>
<dbReference type="InterPro" id="IPR017941">
    <property type="entry name" value="Rieske_2Fe-2S"/>
</dbReference>
<dbReference type="PANTHER" id="PTHR21496:SF23">
    <property type="entry name" value="3-PHENYLPROPIONATE_CINNAMIC ACID DIOXYGENASE FERREDOXIN SUBUNIT"/>
    <property type="match status" value="1"/>
</dbReference>
<dbReference type="OrthoDB" id="9800167at2"/>
<keyword evidence="2" id="KW-0479">Metal-binding</keyword>
<dbReference type="Proteomes" id="UP000050863">
    <property type="component" value="Unassembled WGS sequence"/>
</dbReference>
<dbReference type="Pfam" id="PF00355">
    <property type="entry name" value="Rieske"/>
    <property type="match status" value="1"/>
</dbReference>
<dbReference type="PROSITE" id="PS51296">
    <property type="entry name" value="RIESKE"/>
    <property type="match status" value="1"/>
</dbReference>
<evidence type="ECO:0000313" key="6">
    <source>
        <dbReference type="EMBL" id="KRR11202.1"/>
    </source>
</evidence>
<evidence type="ECO:0000256" key="1">
    <source>
        <dbReference type="ARBA" id="ARBA00022714"/>
    </source>
</evidence>
<dbReference type="GO" id="GO:0046872">
    <property type="term" value="F:metal ion binding"/>
    <property type="evidence" value="ECO:0007669"/>
    <property type="project" value="UniProtKB-KW"/>
</dbReference>
<dbReference type="EMBL" id="LLXZ01000049">
    <property type="protein sequence ID" value="KRR11202.1"/>
    <property type="molecule type" value="Genomic_DNA"/>
</dbReference>
<evidence type="ECO:0000313" key="7">
    <source>
        <dbReference type="Proteomes" id="UP000050863"/>
    </source>
</evidence>
<dbReference type="Gene3D" id="2.102.10.10">
    <property type="entry name" value="Rieske [2Fe-2S] iron-sulphur domain"/>
    <property type="match status" value="1"/>
</dbReference>
<keyword evidence="1" id="KW-0001">2Fe-2S</keyword>
<dbReference type="SUPFAM" id="SSF50022">
    <property type="entry name" value="ISP domain"/>
    <property type="match status" value="1"/>
</dbReference>
<sequence>MPETVTLCAAEEVVEGEIKQAPLPDGSNVALYRVDGTIYATADMCTHGEASLAEEGIISGKIVECTFHFGTFDVTTGEPIGMPCEVALKTYPVTIVDGQVQIEV</sequence>
<feature type="domain" description="Rieske" evidence="5">
    <location>
        <begin position="5"/>
        <end position="102"/>
    </location>
</feature>
<gene>
    <name evidence="6" type="ORF">CQ12_04895</name>
</gene>
<comment type="caution">
    <text evidence="6">The sequence shown here is derived from an EMBL/GenBank/DDBJ whole genome shotgun (WGS) entry which is preliminary data.</text>
</comment>
<accession>A0A0R3LTC3</accession>
<dbReference type="CDD" id="cd03528">
    <property type="entry name" value="Rieske_RO_ferredoxin"/>
    <property type="match status" value="1"/>
</dbReference>
<dbReference type="STRING" id="280332.CQ12_04895"/>
<dbReference type="InterPro" id="IPR036922">
    <property type="entry name" value="Rieske_2Fe-2S_sf"/>
</dbReference>
<protein>
    <recommendedName>
        <fullName evidence="5">Rieske domain-containing protein</fullName>
    </recommendedName>
</protein>
<dbReference type="PANTHER" id="PTHR21496">
    <property type="entry name" value="FERREDOXIN-RELATED"/>
    <property type="match status" value="1"/>
</dbReference>
<evidence type="ECO:0000256" key="2">
    <source>
        <dbReference type="ARBA" id="ARBA00022723"/>
    </source>
</evidence>
<name>A0A0R3LTC3_9BRAD</name>
<dbReference type="AlphaFoldDB" id="A0A0R3LTC3"/>
<evidence type="ECO:0000256" key="4">
    <source>
        <dbReference type="ARBA" id="ARBA00023014"/>
    </source>
</evidence>
<dbReference type="GO" id="GO:0051537">
    <property type="term" value="F:2 iron, 2 sulfur cluster binding"/>
    <property type="evidence" value="ECO:0007669"/>
    <property type="project" value="UniProtKB-KW"/>
</dbReference>
<organism evidence="6 7">
    <name type="scientific">Bradyrhizobium jicamae</name>
    <dbReference type="NCBI Taxonomy" id="280332"/>
    <lineage>
        <taxon>Bacteria</taxon>
        <taxon>Pseudomonadati</taxon>
        <taxon>Pseudomonadota</taxon>
        <taxon>Alphaproteobacteria</taxon>
        <taxon>Hyphomicrobiales</taxon>
        <taxon>Nitrobacteraceae</taxon>
        <taxon>Bradyrhizobium</taxon>
    </lineage>
</organism>
<keyword evidence="7" id="KW-1185">Reference proteome</keyword>
<proteinExistence type="predicted"/>